<evidence type="ECO:0000313" key="2">
    <source>
        <dbReference type="EMBL" id="KAK7497773.1"/>
    </source>
</evidence>
<protein>
    <submittedName>
        <fullName evidence="2">Uncharacterized protein</fullName>
    </submittedName>
</protein>
<keyword evidence="1" id="KW-0472">Membrane</keyword>
<organism evidence="2 3">
    <name type="scientific">Batillaria attramentaria</name>
    <dbReference type="NCBI Taxonomy" id="370345"/>
    <lineage>
        <taxon>Eukaryota</taxon>
        <taxon>Metazoa</taxon>
        <taxon>Spiralia</taxon>
        <taxon>Lophotrochozoa</taxon>
        <taxon>Mollusca</taxon>
        <taxon>Gastropoda</taxon>
        <taxon>Caenogastropoda</taxon>
        <taxon>Sorbeoconcha</taxon>
        <taxon>Cerithioidea</taxon>
        <taxon>Batillariidae</taxon>
        <taxon>Batillaria</taxon>
    </lineage>
</organism>
<keyword evidence="1" id="KW-1133">Transmembrane helix</keyword>
<feature type="transmembrane region" description="Helical" evidence="1">
    <location>
        <begin position="87"/>
        <end position="105"/>
    </location>
</feature>
<dbReference type="InterPro" id="IPR011735">
    <property type="entry name" value="WlaTC/HtrL_glycosyltransf"/>
</dbReference>
<comment type="caution">
    <text evidence="2">The sequence shown here is derived from an EMBL/GenBank/DDBJ whole genome shotgun (WGS) entry which is preliminary data.</text>
</comment>
<name>A0ABD0LEV4_9CAEN</name>
<evidence type="ECO:0000313" key="3">
    <source>
        <dbReference type="Proteomes" id="UP001519460"/>
    </source>
</evidence>
<keyword evidence="1" id="KW-0812">Transmembrane</keyword>
<gene>
    <name evidence="2" type="ORF">BaRGS_00010907</name>
</gene>
<feature type="transmembrane region" description="Helical" evidence="1">
    <location>
        <begin position="17"/>
        <end position="36"/>
    </location>
</feature>
<accession>A0ABD0LEV4</accession>
<keyword evidence="3" id="KW-1185">Reference proteome</keyword>
<dbReference type="EMBL" id="JACVVK020000055">
    <property type="protein sequence ID" value="KAK7497773.1"/>
    <property type="molecule type" value="Genomic_DNA"/>
</dbReference>
<dbReference type="Proteomes" id="UP001519460">
    <property type="component" value="Unassembled WGS sequence"/>
</dbReference>
<dbReference type="Pfam" id="PF09612">
    <property type="entry name" value="HtrL_YibB"/>
    <property type="match status" value="1"/>
</dbReference>
<evidence type="ECO:0000256" key="1">
    <source>
        <dbReference type="SAM" id="Phobius"/>
    </source>
</evidence>
<dbReference type="AlphaFoldDB" id="A0ABD0LEV4"/>
<reference evidence="2 3" key="1">
    <citation type="journal article" date="2023" name="Sci. Data">
        <title>Genome assembly of the Korean intertidal mud-creeper Batillaria attramentaria.</title>
        <authorList>
            <person name="Patra A.K."/>
            <person name="Ho P.T."/>
            <person name="Jun S."/>
            <person name="Lee S.J."/>
            <person name="Kim Y."/>
            <person name="Won Y.J."/>
        </authorList>
    </citation>
    <scope>NUCLEOTIDE SEQUENCE [LARGE SCALE GENOMIC DNA]</scope>
    <source>
        <strain evidence="2">Wonlab-2016</strain>
    </source>
</reference>
<sequence>MSVSAMSCLQSVCRRRVVVLLLMCTAVMVAVVWRSLVWSDDYKLETLVAQLEEFGPERGYYDFTVVTGLFDIGRGHRLFRSRTYKTYLAWLIQILTLDVNLIVFIEPQGMDFVRRIRRGREGRTLVVETNLSDLPYFKDMDRIQIVMNSQQFQSDNVNWQKGKIEATDPLYIMVTNCKAGLMGRAIQLNHFYSHYWIWLDAGLTHGNLSMFPPDGVWHPRHLLQDPDHVTFTAFQPMEQLVNVTDLHKRDTAPLAGGVFAGGTKTMLRYVQLHDQAWEEMLRSHAVDDDQTTFTLAYLKHPGNFNPIIGGWFDLIRPWT</sequence>
<proteinExistence type="predicted"/>